<dbReference type="AlphaFoldDB" id="A0AAX6MFE3"/>
<sequence>MAPFSQCQPGPDFDHPGVIAHDIIQDALTPCLDNDGKAKYRSSGDHSGCYGYLGFVVGWSAYIGTTVLLAVLGGAGLHITQLEPSQLEQFSRIVFAAQVLYAVCLGFIKLSIARCLQRIFFTREFRIASYIVMGFSVAWTLQTILIGVLICQPVELNWDPTVRGTCGDQEAGFTSVAIVDIVTDLMLLLLPIKPLISLRIKTSHKVALLVIFGAGLITMVASAIRLYITFKLDYSDLPYSTASNNYLSTIQPGIAIMVACSPLLKPIFDRVIGPMSGTLYSGTSRSLSQNLSVKLRSLVKSEPKSTVDSSRPMSAGFEQLSDCENDTRSGLGNVSTCQTRAQAQGDPYSDRDVGVRTAISSEQITVTHSRLFTGVNNILTLIKIGAALKGSSVDANFKPHGRCEDSTAPVENVLGYMQQVAPERTWLKSKLQARLPQPSRRRHNGIYPLTTEIAPWVKNALVNYQPSSEVLGVVKPFAAKFHDLLEKERESSSGLHDLDLIELTFQCTLEISAAILLAADTTDDPISLSVQYHTSGAEGDDHFSPWGRLLTGLECDPPIIAQFPFYLLMCQSFTFEPTSHREDYVYSALTGIDWVKGNNKFKDRVEAFEKLAWASVPDLDDTKSGGDRSFWRIALGYLLAINDCENVKPFKIPRKAPILHDLDHDLVIAARAFDTSASAYMCRDGAAYLDDEGMDSILGSAVPNDIMDLHVDILTGETRNLLRLLYPPSDDITRCMQTTSTILSSMICEIFRGHHRARMHNREDGRVSSTSPAYSFCRARHRRIFETLELYIDKYPQFWEWTWEIYRMAKSQVTEAGIAEPLICGLKRAGTQSQLPESPANRFFELWYDMVEDGSAQLAKKNPLGASTDLATVVRDIHSLWHQQLLDDTKKPGWGREFDRKSDMLLGEAGRILENRGDITEDTYKFMIAYGRLSMGLPYIAYHTIDAIIMAFGAIYPA</sequence>
<feature type="transmembrane region" description="Helical" evidence="6">
    <location>
        <begin position="93"/>
        <end position="116"/>
    </location>
</feature>
<comment type="caution">
    <text evidence="8">The sequence shown here is derived from an EMBL/GenBank/DDBJ whole genome shotgun (WGS) entry which is preliminary data.</text>
</comment>
<evidence type="ECO:0000313" key="8">
    <source>
        <dbReference type="EMBL" id="KAK6951137.1"/>
    </source>
</evidence>
<feature type="transmembrane region" description="Helical" evidence="6">
    <location>
        <begin position="171"/>
        <end position="190"/>
    </location>
</feature>
<dbReference type="PANTHER" id="PTHR33048:SF47">
    <property type="entry name" value="INTEGRAL MEMBRANE PROTEIN-RELATED"/>
    <property type="match status" value="1"/>
</dbReference>
<evidence type="ECO:0000256" key="2">
    <source>
        <dbReference type="ARBA" id="ARBA00022692"/>
    </source>
</evidence>
<dbReference type="InterPro" id="IPR052337">
    <property type="entry name" value="SAT4-like"/>
</dbReference>
<feature type="transmembrane region" description="Helical" evidence="6">
    <location>
        <begin position="49"/>
        <end position="73"/>
    </location>
</feature>
<comment type="similarity">
    <text evidence="5">Belongs to the SAT4 family.</text>
</comment>
<keyword evidence="9" id="KW-1185">Reference proteome</keyword>
<dbReference type="Pfam" id="PF20684">
    <property type="entry name" value="Fung_rhodopsin"/>
    <property type="match status" value="1"/>
</dbReference>
<reference evidence="8 9" key="1">
    <citation type="journal article" date="2024" name="Front Chem Biol">
        <title>Unveiling the potential of Daldinia eschscholtzii MFLUCC 19-0629 through bioactivity and bioinformatics studies for enhanced sustainable agriculture production.</title>
        <authorList>
            <person name="Brooks S."/>
            <person name="Weaver J.A."/>
            <person name="Klomchit A."/>
            <person name="Alharthi S.A."/>
            <person name="Onlamun T."/>
            <person name="Nurani R."/>
            <person name="Vong T.K."/>
            <person name="Alberti F."/>
            <person name="Greco C."/>
        </authorList>
    </citation>
    <scope>NUCLEOTIDE SEQUENCE [LARGE SCALE GENOMIC DNA]</scope>
    <source>
        <strain evidence="8">MFLUCC 19-0629</strain>
    </source>
</reference>
<dbReference type="InterPro" id="IPR049326">
    <property type="entry name" value="Rhodopsin_dom_fungi"/>
</dbReference>
<organism evidence="8 9">
    <name type="scientific">Daldinia eschscholtzii</name>
    <dbReference type="NCBI Taxonomy" id="292717"/>
    <lineage>
        <taxon>Eukaryota</taxon>
        <taxon>Fungi</taxon>
        <taxon>Dikarya</taxon>
        <taxon>Ascomycota</taxon>
        <taxon>Pezizomycotina</taxon>
        <taxon>Sordariomycetes</taxon>
        <taxon>Xylariomycetidae</taxon>
        <taxon>Xylariales</taxon>
        <taxon>Hypoxylaceae</taxon>
        <taxon>Daldinia</taxon>
    </lineage>
</organism>
<accession>A0AAX6MFE3</accession>
<gene>
    <name evidence="8" type="ORF">Daesc_007667</name>
</gene>
<protein>
    <recommendedName>
        <fullName evidence="7">Rhodopsin domain-containing protein</fullName>
    </recommendedName>
</protein>
<evidence type="ECO:0000256" key="6">
    <source>
        <dbReference type="SAM" id="Phobius"/>
    </source>
</evidence>
<evidence type="ECO:0000256" key="3">
    <source>
        <dbReference type="ARBA" id="ARBA00022989"/>
    </source>
</evidence>
<dbReference type="GO" id="GO:0016020">
    <property type="term" value="C:membrane"/>
    <property type="evidence" value="ECO:0007669"/>
    <property type="project" value="UniProtKB-SubCell"/>
</dbReference>
<dbReference type="EMBL" id="JBANMG010000007">
    <property type="protein sequence ID" value="KAK6951137.1"/>
    <property type="molecule type" value="Genomic_DNA"/>
</dbReference>
<evidence type="ECO:0000259" key="7">
    <source>
        <dbReference type="Pfam" id="PF20684"/>
    </source>
</evidence>
<keyword evidence="4 6" id="KW-0472">Membrane</keyword>
<proteinExistence type="inferred from homology"/>
<evidence type="ECO:0000256" key="5">
    <source>
        <dbReference type="ARBA" id="ARBA00038359"/>
    </source>
</evidence>
<evidence type="ECO:0000256" key="4">
    <source>
        <dbReference type="ARBA" id="ARBA00023136"/>
    </source>
</evidence>
<keyword evidence="2 6" id="KW-0812">Transmembrane</keyword>
<feature type="domain" description="Rhodopsin" evidence="7">
    <location>
        <begin position="57"/>
        <end position="269"/>
    </location>
</feature>
<feature type="transmembrane region" description="Helical" evidence="6">
    <location>
        <begin position="128"/>
        <end position="151"/>
    </location>
</feature>
<evidence type="ECO:0000256" key="1">
    <source>
        <dbReference type="ARBA" id="ARBA00004141"/>
    </source>
</evidence>
<evidence type="ECO:0000313" key="9">
    <source>
        <dbReference type="Proteomes" id="UP001369815"/>
    </source>
</evidence>
<comment type="subcellular location">
    <subcellularLocation>
        <location evidence="1">Membrane</location>
        <topology evidence="1">Multi-pass membrane protein</topology>
    </subcellularLocation>
</comment>
<name>A0AAX6MFE3_9PEZI</name>
<dbReference type="PANTHER" id="PTHR33048">
    <property type="entry name" value="PTH11-LIKE INTEGRAL MEMBRANE PROTEIN (AFU_ORTHOLOGUE AFUA_5G11245)"/>
    <property type="match status" value="1"/>
</dbReference>
<feature type="transmembrane region" description="Helical" evidence="6">
    <location>
        <begin position="206"/>
        <end position="230"/>
    </location>
</feature>
<dbReference type="Proteomes" id="UP001369815">
    <property type="component" value="Unassembled WGS sequence"/>
</dbReference>
<keyword evidence="3 6" id="KW-1133">Transmembrane helix</keyword>